<keyword evidence="2" id="KW-1185">Reference proteome</keyword>
<dbReference type="Proteomes" id="UP000250321">
    <property type="component" value="Unassembled WGS sequence"/>
</dbReference>
<gene>
    <name evidence="1" type="ORF">Pyn_25545</name>
</gene>
<organism evidence="1 2">
    <name type="scientific">Prunus yedoensis var. nudiflora</name>
    <dbReference type="NCBI Taxonomy" id="2094558"/>
    <lineage>
        <taxon>Eukaryota</taxon>
        <taxon>Viridiplantae</taxon>
        <taxon>Streptophyta</taxon>
        <taxon>Embryophyta</taxon>
        <taxon>Tracheophyta</taxon>
        <taxon>Spermatophyta</taxon>
        <taxon>Magnoliopsida</taxon>
        <taxon>eudicotyledons</taxon>
        <taxon>Gunneridae</taxon>
        <taxon>Pentapetalae</taxon>
        <taxon>rosids</taxon>
        <taxon>fabids</taxon>
        <taxon>Rosales</taxon>
        <taxon>Rosaceae</taxon>
        <taxon>Amygdaloideae</taxon>
        <taxon>Amygdaleae</taxon>
        <taxon>Prunus</taxon>
    </lineage>
</organism>
<dbReference type="AlphaFoldDB" id="A0A315AA64"/>
<name>A0A315AA64_PRUYE</name>
<evidence type="ECO:0000313" key="1">
    <source>
        <dbReference type="EMBL" id="PQQ11046.1"/>
    </source>
</evidence>
<accession>A0A315AA64</accession>
<sequence>MDDDDISMHIFINSVTIDITYSKAKHKYINYTHVNVFPVRNLLLRAKQATHTIEADNIEIGKVFSNGRIFTVRRRATPKLPGFRELKQRTMVDISN</sequence>
<evidence type="ECO:0000313" key="2">
    <source>
        <dbReference type="Proteomes" id="UP000250321"/>
    </source>
</evidence>
<protein>
    <submittedName>
        <fullName evidence="1">Uncharacterized protein</fullName>
    </submittedName>
</protein>
<comment type="caution">
    <text evidence="1">The sequence shown here is derived from an EMBL/GenBank/DDBJ whole genome shotgun (WGS) entry which is preliminary data.</text>
</comment>
<dbReference type="EMBL" id="PJQY01000427">
    <property type="protein sequence ID" value="PQQ11046.1"/>
    <property type="molecule type" value="Genomic_DNA"/>
</dbReference>
<proteinExistence type="predicted"/>
<reference evidence="1 2" key="1">
    <citation type="submission" date="2018-02" db="EMBL/GenBank/DDBJ databases">
        <title>Draft genome of wild Prunus yedoensis var. nudiflora.</title>
        <authorList>
            <person name="Baek S."/>
            <person name="Kim J.-H."/>
            <person name="Choi K."/>
            <person name="Kim G.-B."/>
            <person name="Cho A."/>
            <person name="Jang H."/>
            <person name="Shin C.-H."/>
            <person name="Yu H.-J."/>
            <person name="Mun J.-H."/>
        </authorList>
    </citation>
    <scope>NUCLEOTIDE SEQUENCE [LARGE SCALE GENOMIC DNA]</scope>
    <source>
        <strain evidence="2">cv. Jeju island</strain>
        <tissue evidence="1">Leaf</tissue>
    </source>
</reference>